<dbReference type="InterPro" id="IPR024320">
    <property type="entry name" value="LPG_synthase_C"/>
</dbReference>
<dbReference type="PANTHER" id="PTHR34697:SF2">
    <property type="entry name" value="PHOSPHATIDYLGLYCEROL LYSYLTRANSFERASE"/>
    <property type="match status" value="1"/>
</dbReference>
<dbReference type="PANTHER" id="PTHR34697">
    <property type="entry name" value="PHOSPHATIDYLGLYCEROL LYSYLTRANSFERASE"/>
    <property type="match status" value="1"/>
</dbReference>
<evidence type="ECO:0000313" key="9">
    <source>
        <dbReference type="Proteomes" id="UP001595914"/>
    </source>
</evidence>
<accession>A0ABV9FQJ9</accession>
<feature type="transmembrane region" description="Helical" evidence="6">
    <location>
        <begin position="401"/>
        <end position="423"/>
    </location>
</feature>
<keyword evidence="5 6" id="KW-0472">Membrane</keyword>
<reference evidence="9" key="1">
    <citation type="journal article" date="2019" name="Int. J. Syst. Evol. Microbiol.">
        <title>The Global Catalogue of Microorganisms (GCM) 10K type strain sequencing project: providing services to taxonomists for standard genome sequencing and annotation.</title>
        <authorList>
            <consortium name="The Broad Institute Genomics Platform"/>
            <consortium name="The Broad Institute Genome Sequencing Center for Infectious Disease"/>
            <person name="Wu L."/>
            <person name="Ma J."/>
        </authorList>
    </citation>
    <scope>NUCLEOTIDE SEQUENCE [LARGE SCALE GENOMIC DNA]</scope>
    <source>
        <strain evidence="9">CCUG 54520</strain>
    </source>
</reference>
<evidence type="ECO:0000256" key="4">
    <source>
        <dbReference type="ARBA" id="ARBA00022989"/>
    </source>
</evidence>
<keyword evidence="2" id="KW-1003">Cell membrane</keyword>
<evidence type="ECO:0000256" key="2">
    <source>
        <dbReference type="ARBA" id="ARBA00022475"/>
    </source>
</evidence>
<evidence type="ECO:0000256" key="1">
    <source>
        <dbReference type="ARBA" id="ARBA00004651"/>
    </source>
</evidence>
<comment type="caution">
    <text evidence="8">The sequence shown here is derived from an EMBL/GenBank/DDBJ whole genome shotgun (WGS) entry which is preliminary data.</text>
</comment>
<feature type="transmembrane region" description="Helical" evidence="6">
    <location>
        <begin position="227"/>
        <end position="247"/>
    </location>
</feature>
<feature type="transmembrane region" description="Helical" evidence="6">
    <location>
        <begin position="70"/>
        <end position="97"/>
    </location>
</feature>
<feature type="transmembrane region" description="Helical" evidence="6">
    <location>
        <begin position="173"/>
        <end position="191"/>
    </location>
</feature>
<evidence type="ECO:0000259" key="7">
    <source>
        <dbReference type="Pfam" id="PF09924"/>
    </source>
</evidence>
<evidence type="ECO:0000313" key="8">
    <source>
        <dbReference type="EMBL" id="MFC4604331.1"/>
    </source>
</evidence>
<feature type="transmembrane region" description="Helical" evidence="6">
    <location>
        <begin position="142"/>
        <end position="161"/>
    </location>
</feature>
<feature type="transmembrane region" description="Helical" evidence="6">
    <location>
        <begin position="30"/>
        <end position="50"/>
    </location>
</feature>
<proteinExistence type="predicted"/>
<evidence type="ECO:0000256" key="3">
    <source>
        <dbReference type="ARBA" id="ARBA00022692"/>
    </source>
</evidence>
<dbReference type="RefSeq" id="WP_378417068.1">
    <property type="nucleotide sequence ID" value="NZ_JBHSFO010000005.1"/>
</dbReference>
<feature type="transmembrane region" description="Helical" evidence="6">
    <location>
        <begin position="290"/>
        <end position="313"/>
    </location>
</feature>
<dbReference type="InterPro" id="IPR051211">
    <property type="entry name" value="PG_lysyltransferase"/>
</dbReference>
<protein>
    <submittedName>
        <fullName evidence="8">Bifunctional lysylphosphatidylglycerol flippase/synthetase MprF</fullName>
    </submittedName>
</protein>
<name>A0ABV9FQJ9_9NOCA</name>
<feature type="transmembrane region" description="Helical" evidence="6">
    <location>
        <begin position="467"/>
        <end position="490"/>
    </location>
</feature>
<organism evidence="8 9">
    <name type="scientific">Rhodococcus kronopolitis</name>
    <dbReference type="NCBI Taxonomy" id="1460226"/>
    <lineage>
        <taxon>Bacteria</taxon>
        <taxon>Bacillati</taxon>
        <taxon>Actinomycetota</taxon>
        <taxon>Actinomycetes</taxon>
        <taxon>Mycobacteriales</taxon>
        <taxon>Nocardiaceae</taxon>
        <taxon>Rhodococcus</taxon>
    </lineage>
</organism>
<feature type="transmembrane region" description="Helical" evidence="6">
    <location>
        <begin position="369"/>
        <end position="389"/>
    </location>
</feature>
<keyword evidence="3 6" id="KW-0812">Transmembrane</keyword>
<feature type="transmembrane region" description="Helical" evidence="6">
    <location>
        <begin position="109"/>
        <end position="130"/>
    </location>
</feature>
<dbReference type="Pfam" id="PF09924">
    <property type="entry name" value="LPG_synthase_C"/>
    <property type="match status" value="1"/>
</dbReference>
<feature type="domain" description="Phosphatidylglycerol lysyltransferase C-terminal" evidence="7">
    <location>
        <begin position="502"/>
        <end position="819"/>
    </location>
</feature>
<feature type="transmembrane region" description="Helical" evidence="6">
    <location>
        <begin position="197"/>
        <end position="215"/>
    </location>
</feature>
<keyword evidence="4 6" id="KW-1133">Transmembrane helix</keyword>
<keyword evidence="9" id="KW-1185">Reference proteome</keyword>
<dbReference type="Proteomes" id="UP001595914">
    <property type="component" value="Unassembled WGS sequence"/>
</dbReference>
<evidence type="ECO:0000256" key="6">
    <source>
        <dbReference type="SAM" id="Phobius"/>
    </source>
</evidence>
<feature type="transmembrane region" description="Helical" evidence="6">
    <location>
        <begin position="325"/>
        <end position="349"/>
    </location>
</feature>
<evidence type="ECO:0000256" key="5">
    <source>
        <dbReference type="ARBA" id="ARBA00023136"/>
    </source>
</evidence>
<sequence length="857" mass="91770">MTAAASEVGRQTRRLVDLARSGASGAPVSLGLLVVIWVLGLATSSVLSGPSKFVERHFAAGVVPVEHGRLWVVLTSGLWAGGLVGYLVATLLVVFVAAPVEHRIGSRRFAVAAAATQLLGTTAALMAAVLVRELDWGWGFRLHIGVAVSPTTWVVGAAMVASSAMDTLWRRRIRVGVLALLLTLALFSGHLQDLVVLASAVAGLLLGPSIVGRSARGEHLAGSRREGRVLVALVVAAAAIGPALAALSPNAVGPLAVLRDLFRGAGVSPAEVREICAQSRGAEDCRRGLLALRLGGVGPTVLMLMPSVLLLVLADGLRRGRRFAWWAAVVAQVLLLGLSLANFAVRYLGLDGTQSLFYGLHSPNLYRTLAPFLTPLAVLLVLLATRRFFDVAAPAGTYRRCAAVVLGTVLGLGSGYLAVGYLVRGQFDREPTAAALLADFPQRLVPPVYLQWLDPQFLPDSRVTTALYEWTGVVFWLVLCVAVAATFLAADRAATDDTDRARRLLTASGGSALSWMTTWAGNRYWFSPDGTGYVAYRVIGGVALTTGDPVGPPETVRAHVTEFAEFASANGWTPCFYSVTGELRAVTDALGWGGFQVAEETVLRLDGLAFTGKRFQDVRTALNRAKKSGIRAEWIEFPHAPLALTDQINAISEEWVADKGMPEMGFTLGGTDQLDDPQVRCLIAVDDDRTVHGVTSWMPVYRDGEVVGWTLDFMRRRTEGFRPAMEFLIASAALLLAEEGAEFVSLSGAPLAKVEAADADDIDETGDDDEERWERSVFGAVMDRVLDVLGRTLEPVYGFRSLLAFKSKFQPEYVPMYMTFPDPAALPSIGNAIGRAYLPDVSLGQGLRLVRTVIGRG</sequence>
<dbReference type="EMBL" id="JBHSFO010000005">
    <property type="protein sequence ID" value="MFC4604331.1"/>
    <property type="molecule type" value="Genomic_DNA"/>
</dbReference>
<comment type="subcellular location">
    <subcellularLocation>
        <location evidence="1">Cell membrane</location>
        <topology evidence="1">Multi-pass membrane protein</topology>
    </subcellularLocation>
</comment>
<gene>
    <name evidence="8" type="ORF">ACFO6S_11605</name>
</gene>